<organism evidence="1 2">
    <name type="scientific">Melastoma candidum</name>
    <dbReference type="NCBI Taxonomy" id="119954"/>
    <lineage>
        <taxon>Eukaryota</taxon>
        <taxon>Viridiplantae</taxon>
        <taxon>Streptophyta</taxon>
        <taxon>Embryophyta</taxon>
        <taxon>Tracheophyta</taxon>
        <taxon>Spermatophyta</taxon>
        <taxon>Magnoliopsida</taxon>
        <taxon>eudicotyledons</taxon>
        <taxon>Gunneridae</taxon>
        <taxon>Pentapetalae</taxon>
        <taxon>rosids</taxon>
        <taxon>malvids</taxon>
        <taxon>Myrtales</taxon>
        <taxon>Melastomataceae</taxon>
        <taxon>Melastomatoideae</taxon>
        <taxon>Melastomateae</taxon>
        <taxon>Melastoma</taxon>
    </lineage>
</organism>
<sequence>MNSKRAPPLMIFMSSLAILSLVAAQDRAPHGLAYENPMAFPPAAYDFFHPDGHQATRNKPCGGSSSCSPLPMAAQVAKAKESREGPDSGRNRIGAGAVTSIVIGIATVAILAMTVYRVIATRRANAHRSDPVKTEA</sequence>
<comment type="caution">
    <text evidence="1">The sequence shown here is derived from an EMBL/GenBank/DDBJ whole genome shotgun (WGS) entry which is preliminary data.</text>
</comment>
<protein>
    <submittedName>
        <fullName evidence="1">Uncharacterized protein</fullName>
    </submittedName>
</protein>
<evidence type="ECO:0000313" key="1">
    <source>
        <dbReference type="EMBL" id="KAI4368776.1"/>
    </source>
</evidence>
<name>A0ACB9QPC8_9MYRT</name>
<dbReference type="EMBL" id="CM042884">
    <property type="protein sequence ID" value="KAI4368776.1"/>
    <property type="molecule type" value="Genomic_DNA"/>
</dbReference>
<evidence type="ECO:0000313" key="2">
    <source>
        <dbReference type="Proteomes" id="UP001057402"/>
    </source>
</evidence>
<dbReference type="Proteomes" id="UP001057402">
    <property type="component" value="Chromosome 5"/>
</dbReference>
<gene>
    <name evidence="1" type="ORF">MLD38_017291</name>
</gene>
<keyword evidence="2" id="KW-1185">Reference proteome</keyword>
<reference evidence="2" key="1">
    <citation type="journal article" date="2023" name="Front. Plant Sci.">
        <title>Chromosomal-level genome assembly of Melastoma candidum provides insights into trichome evolution.</title>
        <authorList>
            <person name="Zhong Y."/>
            <person name="Wu W."/>
            <person name="Sun C."/>
            <person name="Zou P."/>
            <person name="Liu Y."/>
            <person name="Dai S."/>
            <person name="Zhou R."/>
        </authorList>
    </citation>
    <scope>NUCLEOTIDE SEQUENCE [LARGE SCALE GENOMIC DNA]</scope>
</reference>
<proteinExistence type="predicted"/>
<accession>A0ACB9QPC8</accession>